<evidence type="ECO:0000259" key="6">
    <source>
        <dbReference type="Pfam" id="PF08100"/>
    </source>
</evidence>
<dbReference type="Pfam" id="PF08100">
    <property type="entry name" value="Dimerisation"/>
    <property type="match status" value="1"/>
</dbReference>
<dbReference type="Pfam" id="PF00891">
    <property type="entry name" value="Methyltransf_2"/>
    <property type="match status" value="1"/>
</dbReference>
<evidence type="ECO:0000256" key="4">
    <source>
        <dbReference type="PIRSR" id="PIRSR005739-1"/>
    </source>
</evidence>
<dbReference type="InterPro" id="IPR012967">
    <property type="entry name" value="COMT_dimerisation"/>
</dbReference>
<evidence type="ECO:0000313" key="8">
    <source>
        <dbReference type="Proteomes" id="UP000534783"/>
    </source>
</evidence>
<reference evidence="7 8" key="1">
    <citation type="journal article" date="2020" name="Nature">
        <title>Bacterial chemolithoautotrophy via manganese oxidation.</title>
        <authorList>
            <person name="Yu H."/>
            <person name="Leadbetter J.R."/>
        </authorList>
    </citation>
    <scope>NUCLEOTIDE SEQUENCE [LARGE SCALE GENOMIC DNA]</scope>
    <source>
        <strain evidence="7 8">Mn-1</strain>
    </source>
</reference>
<dbReference type="PANTHER" id="PTHR11746">
    <property type="entry name" value="O-METHYLTRANSFERASE"/>
    <property type="match status" value="1"/>
</dbReference>
<dbReference type="GO" id="GO:0032259">
    <property type="term" value="P:methylation"/>
    <property type="evidence" value="ECO:0007669"/>
    <property type="project" value="UniProtKB-KW"/>
</dbReference>
<feature type="active site" description="Proton acceptor" evidence="4">
    <location>
        <position position="235"/>
    </location>
</feature>
<dbReference type="Proteomes" id="UP000534783">
    <property type="component" value="Unassembled WGS sequence"/>
</dbReference>
<feature type="domain" description="O-methyltransferase C-terminal" evidence="5">
    <location>
        <begin position="126"/>
        <end position="308"/>
    </location>
</feature>
<evidence type="ECO:0000256" key="3">
    <source>
        <dbReference type="ARBA" id="ARBA00022691"/>
    </source>
</evidence>
<dbReference type="AlphaFoldDB" id="A0A7X6DTY1"/>
<dbReference type="FunFam" id="1.10.10.10:FF:000358">
    <property type="entry name" value="Acetylserotonin O-methyltransferase"/>
    <property type="match status" value="1"/>
</dbReference>
<evidence type="ECO:0000256" key="1">
    <source>
        <dbReference type="ARBA" id="ARBA00022603"/>
    </source>
</evidence>
<dbReference type="InterPro" id="IPR036390">
    <property type="entry name" value="WH_DNA-bd_sf"/>
</dbReference>
<gene>
    <name evidence="7" type="ORF">MNODULE_21470</name>
</gene>
<name>A0A7X6DTY1_9BACT</name>
<feature type="domain" description="O-methyltransferase dimerisation" evidence="6">
    <location>
        <begin position="10"/>
        <end position="85"/>
    </location>
</feature>
<comment type="caution">
    <text evidence="7">The sequence shown here is derived from an EMBL/GenBank/DDBJ whole genome shotgun (WGS) entry which is preliminary data.</text>
</comment>
<protein>
    <submittedName>
        <fullName evidence="7">Methyltransferase</fullName>
    </submittedName>
</protein>
<keyword evidence="3" id="KW-0949">S-adenosyl-L-methionine</keyword>
<dbReference type="GO" id="GO:0046983">
    <property type="term" value="F:protein dimerization activity"/>
    <property type="evidence" value="ECO:0007669"/>
    <property type="project" value="InterPro"/>
</dbReference>
<dbReference type="RefSeq" id="WP_168063285.1">
    <property type="nucleotide sequence ID" value="NZ_VTOW01000006.1"/>
</dbReference>
<evidence type="ECO:0000259" key="5">
    <source>
        <dbReference type="Pfam" id="PF00891"/>
    </source>
</evidence>
<dbReference type="SUPFAM" id="SSF53335">
    <property type="entry name" value="S-adenosyl-L-methionine-dependent methyltransferases"/>
    <property type="match status" value="1"/>
</dbReference>
<proteinExistence type="predicted"/>
<sequence length="339" mass="38362">MIRTYEELLRTADAFTDSRTLIAGVELDLFTHIGKKPATAKEIARRADASPEGVEFLLNALTGMGLLAKSGERYRNTPLSRTYLDTASIQSITNFIWLAGQHWDDWIGLADAVRKGRRPKKRSPPDNPAFRRHFSKALHERSFYLAPKILRPIDLRGARTLLDLGGGAGSYAFALLVKYPELHATIFDRPAAVKVALAEAKRADLSEQVDVIGGDLFTDDYGGPYDVIFYSNVVHIYSPEENRRVLKKIKKALKPGGRLIIVEYFLDKDQAHPPDVSSFNLMMLLFTERGRCYTWQEATAWLKRAGFSRFRRTRVDGKIGILEATLKTARRKKPSPRRR</sequence>
<dbReference type="GO" id="GO:0008171">
    <property type="term" value="F:O-methyltransferase activity"/>
    <property type="evidence" value="ECO:0007669"/>
    <property type="project" value="InterPro"/>
</dbReference>
<organism evidence="7 8">
    <name type="scientific">Candidatus Manganitrophus noduliformans</name>
    <dbReference type="NCBI Taxonomy" id="2606439"/>
    <lineage>
        <taxon>Bacteria</taxon>
        <taxon>Pseudomonadati</taxon>
        <taxon>Nitrospirota</taxon>
        <taxon>Nitrospiria</taxon>
        <taxon>Candidatus Troglogloeales</taxon>
        <taxon>Candidatus Manganitrophaceae</taxon>
        <taxon>Candidatus Manganitrophus</taxon>
    </lineage>
</organism>
<dbReference type="InterPro" id="IPR001077">
    <property type="entry name" value="COMT_C"/>
</dbReference>
<dbReference type="SUPFAM" id="SSF46785">
    <property type="entry name" value="Winged helix' DNA-binding domain"/>
    <property type="match status" value="1"/>
</dbReference>
<dbReference type="EMBL" id="VTOW01000006">
    <property type="protein sequence ID" value="NKE73333.1"/>
    <property type="molecule type" value="Genomic_DNA"/>
</dbReference>
<accession>A0A7X6DTY1</accession>
<dbReference type="CDD" id="cd02440">
    <property type="entry name" value="AdoMet_MTases"/>
    <property type="match status" value="1"/>
</dbReference>
<keyword evidence="8" id="KW-1185">Reference proteome</keyword>
<evidence type="ECO:0000313" key="7">
    <source>
        <dbReference type="EMBL" id="NKE73333.1"/>
    </source>
</evidence>
<keyword evidence="2 7" id="KW-0808">Transferase</keyword>
<dbReference type="InterPro" id="IPR029063">
    <property type="entry name" value="SAM-dependent_MTases_sf"/>
</dbReference>
<dbReference type="InterPro" id="IPR036388">
    <property type="entry name" value="WH-like_DNA-bd_sf"/>
</dbReference>
<dbReference type="Gene3D" id="1.10.10.10">
    <property type="entry name" value="Winged helix-like DNA-binding domain superfamily/Winged helix DNA-binding domain"/>
    <property type="match status" value="1"/>
</dbReference>
<dbReference type="InterPro" id="IPR016461">
    <property type="entry name" value="COMT-like"/>
</dbReference>
<dbReference type="PROSITE" id="PS51683">
    <property type="entry name" value="SAM_OMT_II"/>
    <property type="match status" value="1"/>
</dbReference>
<dbReference type="Gene3D" id="3.40.50.150">
    <property type="entry name" value="Vaccinia Virus protein VP39"/>
    <property type="match status" value="1"/>
</dbReference>
<dbReference type="PIRSF" id="PIRSF005739">
    <property type="entry name" value="O-mtase"/>
    <property type="match status" value="1"/>
</dbReference>
<keyword evidence="1 7" id="KW-0489">Methyltransferase</keyword>
<evidence type="ECO:0000256" key="2">
    <source>
        <dbReference type="ARBA" id="ARBA00022679"/>
    </source>
</evidence>